<evidence type="ECO:0000313" key="3">
    <source>
        <dbReference type="Proteomes" id="UP001183246"/>
    </source>
</evidence>
<evidence type="ECO:0008006" key="4">
    <source>
        <dbReference type="Google" id="ProtNLM"/>
    </source>
</evidence>
<keyword evidence="1" id="KW-0732">Signal</keyword>
<sequence>MTGTRMSLVACALALAATAAGCGIRATDVPVDAGPAPTRAICDAASEDETPEPEGIEVYLLCGSHVESVERPVALPAQSDDRVAIAKALLAELQTDPERDEQAAGFTSEVPATLEVSGPTAGDPEPALRLSEGPNELTAVALVQIICTFANSEHLGGNGQTVMLGGPSAAPGSQPRMYACTTAVRTSPEAAPAPIGPP</sequence>
<accession>A0ABU2N3D0</accession>
<dbReference type="PROSITE" id="PS51257">
    <property type="entry name" value="PROKAR_LIPOPROTEIN"/>
    <property type="match status" value="1"/>
</dbReference>
<dbReference type="RefSeq" id="WP_311708340.1">
    <property type="nucleotide sequence ID" value="NZ_JAVREL010000029.1"/>
</dbReference>
<organism evidence="2 3">
    <name type="scientific">Streptomyces litchfieldiae</name>
    <dbReference type="NCBI Taxonomy" id="3075543"/>
    <lineage>
        <taxon>Bacteria</taxon>
        <taxon>Bacillati</taxon>
        <taxon>Actinomycetota</taxon>
        <taxon>Actinomycetes</taxon>
        <taxon>Kitasatosporales</taxon>
        <taxon>Streptomycetaceae</taxon>
        <taxon>Streptomyces</taxon>
    </lineage>
</organism>
<evidence type="ECO:0000256" key="1">
    <source>
        <dbReference type="SAM" id="SignalP"/>
    </source>
</evidence>
<dbReference type="EMBL" id="JAVREL010000029">
    <property type="protein sequence ID" value="MDT0347214.1"/>
    <property type="molecule type" value="Genomic_DNA"/>
</dbReference>
<protein>
    <recommendedName>
        <fullName evidence="4">Lipoprotein</fullName>
    </recommendedName>
</protein>
<reference evidence="3" key="1">
    <citation type="submission" date="2023-07" db="EMBL/GenBank/DDBJ databases">
        <title>30 novel species of actinomycetes from the DSMZ collection.</title>
        <authorList>
            <person name="Nouioui I."/>
        </authorList>
    </citation>
    <scope>NUCLEOTIDE SEQUENCE [LARGE SCALE GENOMIC DNA]</scope>
    <source>
        <strain evidence="3">DSM 44938</strain>
    </source>
</reference>
<evidence type="ECO:0000313" key="2">
    <source>
        <dbReference type="EMBL" id="MDT0347214.1"/>
    </source>
</evidence>
<gene>
    <name evidence="2" type="ORF">RM590_32240</name>
</gene>
<keyword evidence="3" id="KW-1185">Reference proteome</keyword>
<feature type="chain" id="PRO_5045450314" description="Lipoprotein" evidence="1">
    <location>
        <begin position="20"/>
        <end position="198"/>
    </location>
</feature>
<feature type="signal peptide" evidence="1">
    <location>
        <begin position="1"/>
        <end position="19"/>
    </location>
</feature>
<proteinExistence type="predicted"/>
<dbReference type="Proteomes" id="UP001183246">
    <property type="component" value="Unassembled WGS sequence"/>
</dbReference>
<name>A0ABU2N3D0_9ACTN</name>
<comment type="caution">
    <text evidence="2">The sequence shown here is derived from an EMBL/GenBank/DDBJ whole genome shotgun (WGS) entry which is preliminary data.</text>
</comment>